<dbReference type="RefSeq" id="WP_107289825.1">
    <property type="nucleotide sequence ID" value="NZ_PYNF01000014.1"/>
</dbReference>
<dbReference type="NCBIfam" id="TIGR02009">
    <property type="entry name" value="PGMB-YQAB-SF"/>
    <property type="match status" value="1"/>
</dbReference>
<protein>
    <submittedName>
        <fullName evidence="2">Carotenoid dehydrogenase</fullName>
    </submittedName>
</protein>
<accession>A0A2T3KFK2</accession>
<dbReference type="Gene3D" id="1.10.150.240">
    <property type="entry name" value="Putative phosphatase, domain 2"/>
    <property type="match status" value="1"/>
</dbReference>
<evidence type="ECO:0000256" key="1">
    <source>
        <dbReference type="ARBA" id="ARBA00006171"/>
    </source>
</evidence>
<dbReference type="InterPro" id="IPR036412">
    <property type="entry name" value="HAD-like_sf"/>
</dbReference>
<evidence type="ECO:0000313" key="3">
    <source>
        <dbReference type="Proteomes" id="UP000241426"/>
    </source>
</evidence>
<dbReference type="PANTHER" id="PTHR43481:SF4">
    <property type="entry name" value="GLYCEROL-1-PHOSPHATE PHOSPHOHYDROLASE 1-RELATED"/>
    <property type="match status" value="1"/>
</dbReference>
<dbReference type="PANTHER" id="PTHR43481">
    <property type="entry name" value="FRUCTOSE-1-PHOSPHATE PHOSPHATASE"/>
    <property type="match status" value="1"/>
</dbReference>
<evidence type="ECO:0000313" key="2">
    <source>
        <dbReference type="EMBL" id="PSU96795.1"/>
    </source>
</evidence>
<dbReference type="GO" id="GO:0050308">
    <property type="term" value="F:sugar-phosphatase activity"/>
    <property type="evidence" value="ECO:0007669"/>
    <property type="project" value="TreeGrafter"/>
</dbReference>
<dbReference type="Pfam" id="PF13419">
    <property type="entry name" value="HAD_2"/>
    <property type="match status" value="1"/>
</dbReference>
<dbReference type="Gene3D" id="3.40.50.1000">
    <property type="entry name" value="HAD superfamily/HAD-like"/>
    <property type="match status" value="1"/>
</dbReference>
<dbReference type="AlphaFoldDB" id="A0A2T3KFK2"/>
<dbReference type="EMBL" id="PYNF01000014">
    <property type="protein sequence ID" value="PSU96795.1"/>
    <property type="molecule type" value="Genomic_DNA"/>
</dbReference>
<reference evidence="2 3" key="1">
    <citation type="submission" date="2018-01" db="EMBL/GenBank/DDBJ databases">
        <title>Whole genome sequencing of Histamine producing bacteria.</title>
        <authorList>
            <person name="Butler K."/>
        </authorList>
    </citation>
    <scope>NUCLEOTIDE SEQUENCE [LARGE SCALE GENOMIC DNA]</scope>
    <source>
        <strain evidence="2 3">FS-7.2</strain>
    </source>
</reference>
<dbReference type="InterPro" id="IPR023214">
    <property type="entry name" value="HAD_sf"/>
</dbReference>
<dbReference type="SFLD" id="SFLDS00003">
    <property type="entry name" value="Haloacid_Dehalogenase"/>
    <property type="match status" value="1"/>
</dbReference>
<comment type="similarity">
    <text evidence="1">Belongs to the HAD-like hydrolase superfamily. CbbY/CbbZ/Gph/YieH family.</text>
</comment>
<dbReference type="InterPro" id="IPR023198">
    <property type="entry name" value="PGP-like_dom2"/>
</dbReference>
<dbReference type="NCBIfam" id="TIGR01509">
    <property type="entry name" value="HAD-SF-IA-v3"/>
    <property type="match status" value="1"/>
</dbReference>
<gene>
    <name evidence="2" type="ORF">C9J27_15700</name>
</gene>
<dbReference type="CDD" id="cd07505">
    <property type="entry name" value="HAD_BPGM-like"/>
    <property type="match status" value="1"/>
</dbReference>
<comment type="caution">
    <text evidence="2">The sequence shown here is derived from an EMBL/GenBank/DDBJ whole genome shotgun (WGS) entry which is preliminary data.</text>
</comment>
<name>A0A2T3KFK2_9GAMM</name>
<organism evidence="2 3">
    <name type="scientific">Photobacterium kishitanii</name>
    <dbReference type="NCBI Taxonomy" id="318456"/>
    <lineage>
        <taxon>Bacteria</taxon>
        <taxon>Pseudomonadati</taxon>
        <taxon>Pseudomonadota</taxon>
        <taxon>Gammaproteobacteria</taxon>
        <taxon>Vibrionales</taxon>
        <taxon>Vibrionaceae</taxon>
        <taxon>Photobacterium</taxon>
    </lineage>
</organism>
<dbReference type="InterPro" id="IPR041492">
    <property type="entry name" value="HAD_2"/>
</dbReference>
<sequence length="200" mass="22291">MDLSSYQGIIFDMDGTLVDSMPAHINAWQQTCADFELPFERDWFYAMGGSPTINTAVALLQKYDIDADPQLLVTSKLRYFDEIKHKGDIIPATFSLLQQQKALHKPIAIGTGCYRHHALEILSTSGILPLVDVVVTANDVQRHKPFPDTFLEAARLLGVSVSHCVVFEDTELGCQAAHAASMDCYLVRDGIISEFRAFKR</sequence>
<dbReference type="SFLD" id="SFLDG01129">
    <property type="entry name" value="C1.5:_HAD__Beta-PGM__Phosphata"/>
    <property type="match status" value="1"/>
</dbReference>
<dbReference type="InterPro" id="IPR051806">
    <property type="entry name" value="HAD-like_SPP"/>
</dbReference>
<dbReference type="InterPro" id="IPR006439">
    <property type="entry name" value="HAD-SF_hydro_IA"/>
</dbReference>
<dbReference type="SUPFAM" id="SSF56784">
    <property type="entry name" value="HAD-like"/>
    <property type="match status" value="1"/>
</dbReference>
<dbReference type="InterPro" id="IPR010976">
    <property type="entry name" value="B-phosphoglucomutase_hydrolase"/>
</dbReference>
<dbReference type="Proteomes" id="UP000241426">
    <property type="component" value="Unassembled WGS sequence"/>
</dbReference>
<proteinExistence type="inferred from homology"/>